<dbReference type="EMBL" id="KV878342">
    <property type="protein sequence ID" value="OJJ46533.1"/>
    <property type="molecule type" value="Genomic_DNA"/>
</dbReference>
<reference evidence="3" key="1">
    <citation type="journal article" date="2017" name="Genome Biol.">
        <title>Comparative genomics reveals high biological diversity and specific adaptations in the industrially and medically important fungal genus Aspergillus.</title>
        <authorList>
            <person name="de Vries R.P."/>
            <person name="Riley R."/>
            <person name="Wiebenga A."/>
            <person name="Aguilar-Osorio G."/>
            <person name="Amillis S."/>
            <person name="Uchima C.A."/>
            <person name="Anderluh G."/>
            <person name="Asadollahi M."/>
            <person name="Askin M."/>
            <person name="Barry K."/>
            <person name="Battaglia E."/>
            <person name="Bayram O."/>
            <person name="Benocci T."/>
            <person name="Braus-Stromeyer S.A."/>
            <person name="Caldana C."/>
            <person name="Canovas D."/>
            <person name="Cerqueira G.C."/>
            <person name="Chen F."/>
            <person name="Chen W."/>
            <person name="Choi C."/>
            <person name="Clum A."/>
            <person name="Dos Santos R.A."/>
            <person name="Damasio A.R."/>
            <person name="Diallinas G."/>
            <person name="Emri T."/>
            <person name="Fekete E."/>
            <person name="Flipphi M."/>
            <person name="Freyberg S."/>
            <person name="Gallo A."/>
            <person name="Gournas C."/>
            <person name="Habgood R."/>
            <person name="Hainaut M."/>
            <person name="Harispe M.L."/>
            <person name="Henrissat B."/>
            <person name="Hilden K.S."/>
            <person name="Hope R."/>
            <person name="Hossain A."/>
            <person name="Karabika E."/>
            <person name="Karaffa L."/>
            <person name="Karanyi Z."/>
            <person name="Krasevec N."/>
            <person name="Kuo A."/>
            <person name="Kusch H."/>
            <person name="LaButti K."/>
            <person name="Lagendijk E.L."/>
            <person name="Lapidus A."/>
            <person name="Levasseur A."/>
            <person name="Lindquist E."/>
            <person name="Lipzen A."/>
            <person name="Logrieco A.F."/>
            <person name="MacCabe A."/>
            <person name="Maekelae M.R."/>
            <person name="Malavazi I."/>
            <person name="Melin P."/>
            <person name="Meyer V."/>
            <person name="Mielnichuk N."/>
            <person name="Miskei M."/>
            <person name="Molnar A.P."/>
            <person name="Mule G."/>
            <person name="Ngan C.Y."/>
            <person name="Orejas M."/>
            <person name="Orosz E."/>
            <person name="Ouedraogo J.P."/>
            <person name="Overkamp K.M."/>
            <person name="Park H.-S."/>
            <person name="Perrone G."/>
            <person name="Piumi F."/>
            <person name="Punt P.J."/>
            <person name="Ram A.F."/>
            <person name="Ramon A."/>
            <person name="Rauscher S."/>
            <person name="Record E."/>
            <person name="Riano-Pachon D.M."/>
            <person name="Robert V."/>
            <person name="Roehrig J."/>
            <person name="Ruller R."/>
            <person name="Salamov A."/>
            <person name="Salih N.S."/>
            <person name="Samson R.A."/>
            <person name="Sandor E."/>
            <person name="Sanguinetti M."/>
            <person name="Schuetze T."/>
            <person name="Sepcic K."/>
            <person name="Shelest E."/>
            <person name="Sherlock G."/>
            <person name="Sophianopoulou V."/>
            <person name="Squina F.M."/>
            <person name="Sun H."/>
            <person name="Susca A."/>
            <person name="Todd R.B."/>
            <person name="Tsang A."/>
            <person name="Unkles S.E."/>
            <person name="van de Wiele N."/>
            <person name="van Rossen-Uffink D."/>
            <person name="Oliveira J.V."/>
            <person name="Vesth T.C."/>
            <person name="Visser J."/>
            <person name="Yu J.-H."/>
            <person name="Zhou M."/>
            <person name="Andersen M.R."/>
            <person name="Archer D.B."/>
            <person name="Baker S.E."/>
            <person name="Benoit I."/>
            <person name="Brakhage A.A."/>
            <person name="Braus G.H."/>
            <person name="Fischer R."/>
            <person name="Frisvad J.C."/>
            <person name="Goldman G.H."/>
            <person name="Houbraken J."/>
            <person name="Oakley B."/>
            <person name="Pocsi I."/>
            <person name="Scazzocchio C."/>
            <person name="Seiboth B."/>
            <person name="vanKuyk P.A."/>
            <person name="Wortman J."/>
            <person name="Dyer P.S."/>
            <person name="Grigoriev I.V."/>
        </authorList>
    </citation>
    <scope>NUCLEOTIDE SEQUENCE [LARGE SCALE GENOMIC DNA]</scope>
    <source>
        <strain evidence="3">CBS 506.65</strain>
    </source>
</reference>
<organism evidence="2 3">
    <name type="scientific">Penicilliopsis zonata CBS 506.65</name>
    <dbReference type="NCBI Taxonomy" id="1073090"/>
    <lineage>
        <taxon>Eukaryota</taxon>
        <taxon>Fungi</taxon>
        <taxon>Dikarya</taxon>
        <taxon>Ascomycota</taxon>
        <taxon>Pezizomycotina</taxon>
        <taxon>Eurotiomycetes</taxon>
        <taxon>Eurotiomycetidae</taxon>
        <taxon>Eurotiales</taxon>
        <taxon>Aspergillaceae</taxon>
        <taxon>Penicilliopsis</taxon>
    </lineage>
</organism>
<gene>
    <name evidence="2" type="ORF">ASPZODRAFT_1970012</name>
</gene>
<feature type="transmembrane region" description="Helical" evidence="1">
    <location>
        <begin position="6"/>
        <end position="24"/>
    </location>
</feature>
<evidence type="ECO:0000313" key="2">
    <source>
        <dbReference type="EMBL" id="OJJ46533.1"/>
    </source>
</evidence>
<protein>
    <recommendedName>
        <fullName evidence="4">Glycosyltransferase family 25 protein</fullName>
    </recommendedName>
</protein>
<keyword evidence="3" id="KW-1185">Reference proteome</keyword>
<proteinExistence type="predicted"/>
<accession>A0A1L9SHE7</accession>
<dbReference type="GeneID" id="34613924"/>
<evidence type="ECO:0000313" key="3">
    <source>
        <dbReference type="Proteomes" id="UP000184188"/>
    </source>
</evidence>
<dbReference type="AlphaFoldDB" id="A0A1L9SHE7"/>
<dbReference type="RefSeq" id="XP_022581043.1">
    <property type="nucleotide sequence ID" value="XM_022727460.1"/>
</dbReference>
<sequence>MIIPRFYLFILASVAFIGIWFLSYKPFLYQQLSVSQSTDGGRSLPLNHSLPPLEAAGNETLGFQKILILSTGPSWRTRGLLAAAHLTGLQITIPPQPPIDEAIVDAFGQLGGDDDDEEHPPHGATIAWLAHLDLIKHAIQLDLETVLIIEDDVDWDVSIRHQMVRIASAIRNLTHTEQRDQSSHPTPYGHDWDLLWIGHCGEFWNEDFETVSFEDRSACPKAQYSGWARNYLSHLPDHHRSIYWSFNPVCSFAYALSRKGMRNVLRVAGGGRGEAFDVKVMQACKAKALRCISVVPEVVHQYFPAASYGVNSLVDIGNGEAVGPDETEFESVMGSTDNILESARCNALWGKTCLR</sequence>
<dbReference type="OrthoDB" id="47375at2759"/>
<keyword evidence="1" id="KW-0472">Membrane</keyword>
<feature type="non-terminal residue" evidence="2">
    <location>
        <position position="1"/>
    </location>
</feature>
<name>A0A1L9SHE7_9EURO</name>
<evidence type="ECO:0008006" key="4">
    <source>
        <dbReference type="Google" id="ProtNLM"/>
    </source>
</evidence>
<dbReference type="Proteomes" id="UP000184188">
    <property type="component" value="Unassembled WGS sequence"/>
</dbReference>
<evidence type="ECO:0000256" key="1">
    <source>
        <dbReference type="SAM" id="Phobius"/>
    </source>
</evidence>
<keyword evidence="1" id="KW-1133">Transmembrane helix</keyword>
<keyword evidence="1" id="KW-0812">Transmembrane</keyword>
<dbReference type="VEuPathDB" id="FungiDB:ASPZODRAFT_1970012"/>